<keyword evidence="8" id="KW-1185">Reference proteome</keyword>
<dbReference type="Gene3D" id="2.30.39.10">
    <property type="entry name" value="Alpha-1-antitrypsin, domain 1"/>
    <property type="match status" value="1"/>
</dbReference>
<dbReference type="FunFam" id="2.30.39.10:FF:000003">
    <property type="entry name" value="alpha-1-antitrypsin isoform X1"/>
    <property type="match status" value="1"/>
</dbReference>
<dbReference type="GO" id="GO:0005615">
    <property type="term" value="C:extracellular space"/>
    <property type="evidence" value="ECO:0007669"/>
    <property type="project" value="InterPro"/>
</dbReference>
<feature type="chain" id="PRO_5041693294" description="Serpin domain-containing protein" evidence="5">
    <location>
        <begin position="21"/>
        <end position="405"/>
    </location>
</feature>
<accession>A0AA88NNE5</accession>
<sequence>MAGVVTGYTLAALLLSLTWADHPHHPHNHHEAELSCHTLSPFNSNFAFALYKRLNTEAAAGTNIFFSPLGISTALSVLSAGASGETHRQLFSTLGYDTLNQTQVNKAYENLFHMLGHSRENEQLNVGNAVALRSDFSPLEKFLKVVRHHYSAEIFSVDLTKPGDAAAEINTFIANKTHNMIKDAVKDISPAMVMMLINYVYFKGEWTKPFNRDMTMKADFHVNPTTKVQVDMMKRTDHYHVYTDAANHTTVIKLPYKGNASMMIILPDEGKMKEVEGFISKEHMRNWHNSLSEKYVALQLPKFSISTEASLKQTLNEMGITDAFEDRADFSAMSDKAKLKVSKVTHRAALSVTEMGTEAAATSVIEIVYFSLPPTIIVNRPFLVCIWDHSIRSILFMGKINDPTA</sequence>
<dbReference type="SUPFAM" id="SSF56574">
    <property type="entry name" value="Serpins"/>
    <property type="match status" value="1"/>
</dbReference>
<dbReference type="InterPro" id="IPR023796">
    <property type="entry name" value="Serpin_dom"/>
</dbReference>
<evidence type="ECO:0000256" key="1">
    <source>
        <dbReference type="ARBA" id="ARBA00009500"/>
    </source>
</evidence>
<dbReference type="Proteomes" id="UP001187415">
    <property type="component" value="Unassembled WGS sequence"/>
</dbReference>
<evidence type="ECO:0000313" key="8">
    <source>
        <dbReference type="Proteomes" id="UP001187415"/>
    </source>
</evidence>
<evidence type="ECO:0000313" key="7">
    <source>
        <dbReference type="EMBL" id="KAK2856515.1"/>
    </source>
</evidence>
<gene>
    <name evidence="7" type="ORF">Q5P01_005250</name>
</gene>
<dbReference type="FunFam" id="3.30.497.10:FF:000001">
    <property type="entry name" value="Serine protease inhibitor"/>
    <property type="match status" value="1"/>
</dbReference>
<evidence type="ECO:0000256" key="5">
    <source>
        <dbReference type="SAM" id="SignalP"/>
    </source>
</evidence>
<organism evidence="7 8">
    <name type="scientific">Channa striata</name>
    <name type="common">Snakehead murrel</name>
    <name type="synonym">Ophicephalus striatus</name>
    <dbReference type="NCBI Taxonomy" id="64152"/>
    <lineage>
        <taxon>Eukaryota</taxon>
        <taxon>Metazoa</taxon>
        <taxon>Chordata</taxon>
        <taxon>Craniata</taxon>
        <taxon>Vertebrata</taxon>
        <taxon>Euteleostomi</taxon>
        <taxon>Actinopterygii</taxon>
        <taxon>Neopterygii</taxon>
        <taxon>Teleostei</taxon>
        <taxon>Neoteleostei</taxon>
        <taxon>Acanthomorphata</taxon>
        <taxon>Anabantaria</taxon>
        <taxon>Anabantiformes</taxon>
        <taxon>Channoidei</taxon>
        <taxon>Channidae</taxon>
        <taxon>Channa</taxon>
    </lineage>
</organism>
<evidence type="ECO:0000256" key="4">
    <source>
        <dbReference type="RuleBase" id="RU000411"/>
    </source>
</evidence>
<dbReference type="PANTHER" id="PTHR11461">
    <property type="entry name" value="SERINE PROTEASE INHIBITOR, SERPIN"/>
    <property type="match status" value="1"/>
</dbReference>
<dbReference type="InterPro" id="IPR036186">
    <property type="entry name" value="Serpin_sf"/>
</dbReference>
<dbReference type="GO" id="GO:0004867">
    <property type="term" value="F:serine-type endopeptidase inhibitor activity"/>
    <property type="evidence" value="ECO:0007669"/>
    <property type="project" value="InterPro"/>
</dbReference>
<dbReference type="PANTHER" id="PTHR11461:SF363">
    <property type="entry name" value="SERINE (OR CYSTEINE) PROTEINASE INHIBITOR, CLADE A (ALPHA-1 ANTIPROTEINASE, ANTITRYPSIN), MEMBER 1, LIKE PRECURSOR-RELATED"/>
    <property type="match status" value="1"/>
</dbReference>
<keyword evidence="3" id="KW-0325">Glycoprotein</keyword>
<comment type="similarity">
    <text evidence="1 4">Belongs to the serpin family.</text>
</comment>
<dbReference type="PROSITE" id="PS00284">
    <property type="entry name" value="SERPIN"/>
    <property type="match status" value="1"/>
</dbReference>
<feature type="domain" description="Serpin" evidence="6">
    <location>
        <begin position="48"/>
        <end position="403"/>
    </location>
</feature>
<proteinExistence type="inferred from homology"/>
<dbReference type="EMBL" id="JAUPFM010000003">
    <property type="protein sequence ID" value="KAK2856515.1"/>
    <property type="molecule type" value="Genomic_DNA"/>
</dbReference>
<keyword evidence="2 5" id="KW-0732">Signal</keyword>
<dbReference type="InterPro" id="IPR042178">
    <property type="entry name" value="Serpin_sf_1"/>
</dbReference>
<dbReference type="Gene3D" id="3.30.497.10">
    <property type="entry name" value="Antithrombin, subunit I, domain 2"/>
    <property type="match status" value="1"/>
</dbReference>
<name>A0AA88NNE5_CHASR</name>
<dbReference type="FunFam" id="2.10.310.10:FF:000001">
    <property type="entry name" value="Serpin family A member 1"/>
    <property type="match status" value="1"/>
</dbReference>
<dbReference type="SMART" id="SM00093">
    <property type="entry name" value="SERPIN"/>
    <property type="match status" value="1"/>
</dbReference>
<evidence type="ECO:0000259" key="6">
    <source>
        <dbReference type="SMART" id="SM00093"/>
    </source>
</evidence>
<evidence type="ECO:0000256" key="3">
    <source>
        <dbReference type="ARBA" id="ARBA00023180"/>
    </source>
</evidence>
<dbReference type="InterPro" id="IPR000215">
    <property type="entry name" value="Serpin_fam"/>
</dbReference>
<dbReference type="InterPro" id="IPR023795">
    <property type="entry name" value="Serpin_CS"/>
</dbReference>
<comment type="caution">
    <text evidence="7">The sequence shown here is derived from an EMBL/GenBank/DDBJ whole genome shotgun (WGS) entry which is preliminary data.</text>
</comment>
<dbReference type="InterPro" id="IPR042185">
    <property type="entry name" value="Serpin_sf_2"/>
</dbReference>
<dbReference type="Pfam" id="PF00079">
    <property type="entry name" value="Serpin"/>
    <property type="match status" value="1"/>
</dbReference>
<evidence type="ECO:0000256" key="2">
    <source>
        <dbReference type="ARBA" id="ARBA00022729"/>
    </source>
</evidence>
<reference evidence="7" key="1">
    <citation type="submission" date="2023-07" db="EMBL/GenBank/DDBJ databases">
        <title>Chromosome-level Genome Assembly of Striped Snakehead (Channa striata).</title>
        <authorList>
            <person name="Liu H."/>
        </authorList>
    </citation>
    <scope>NUCLEOTIDE SEQUENCE</scope>
    <source>
        <strain evidence="7">Gz</strain>
        <tissue evidence="7">Muscle</tissue>
    </source>
</reference>
<protein>
    <recommendedName>
        <fullName evidence="6">Serpin domain-containing protein</fullName>
    </recommendedName>
</protein>
<dbReference type="AlphaFoldDB" id="A0AA88NNE5"/>
<feature type="signal peptide" evidence="5">
    <location>
        <begin position="1"/>
        <end position="20"/>
    </location>
</feature>
<dbReference type="Gene3D" id="2.10.310.10">
    <property type="entry name" value="Serpins superfamily"/>
    <property type="match status" value="1"/>
</dbReference>